<name>A0A0E0NVN4_ORYRU</name>
<organism evidence="1 2">
    <name type="scientific">Oryza rufipogon</name>
    <name type="common">Brownbeard rice</name>
    <name type="synonym">Asian wild rice</name>
    <dbReference type="NCBI Taxonomy" id="4529"/>
    <lineage>
        <taxon>Eukaryota</taxon>
        <taxon>Viridiplantae</taxon>
        <taxon>Streptophyta</taxon>
        <taxon>Embryophyta</taxon>
        <taxon>Tracheophyta</taxon>
        <taxon>Spermatophyta</taxon>
        <taxon>Magnoliopsida</taxon>
        <taxon>Liliopsida</taxon>
        <taxon>Poales</taxon>
        <taxon>Poaceae</taxon>
        <taxon>BOP clade</taxon>
        <taxon>Oryzoideae</taxon>
        <taxon>Oryzeae</taxon>
        <taxon>Oryzinae</taxon>
        <taxon>Oryza</taxon>
    </lineage>
</organism>
<reference evidence="2" key="1">
    <citation type="submission" date="2013-06" db="EMBL/GenBank/DDBJ databases">
        <authorList>
            <person name="Zhao Q."/>
        </authorList>
    </citation>
    <scope>NUCLEOTIDE SEQUENCE</scope>
    <source>
        <strain evidence="2">cv. W1943</strain>
    </source>
</reference>
<dbReference type="AlphaFoldDB" id="A0A0E0NVN4"/>
<dbReference type="PANTHER" id="PTHR35356:SF3">
    <property type="entry name" value="OS01G0156300 PROTEIN"/>
    <property type="match status" value="1"/>
</dbReference>
<dbReference type="InterPro" id="IPR010535">
    <property type="entry name" value="DUF1110"/>
</dbReference>
<reference evidence="1" key="2">
    <citation type="submission" date="2015-06" db="UniProtKB">
        <authorList>
            <consortium name="EnsemblPlants"/>
        </authorList>
    </citation>
    <scope>IDENTIFICATION</scope>
</reference>
<dbReference type="EnsemblPlants" id="ORUFI03G19690.1">
    <property type="protein sequence ID" value="ORUFI03G19690.1"/>
    <property type="gene ID" value="ORUFI03G19690"/>
</dbReference>
<dbReference type="HOGENOM" id="CLU_120173_0_0_1"/>
<dbReference type="Proteomes" id="UP000008022">
    <property type="component" value="Unassembled WGS sequence"/>
</dbReference>
<keyword evidence="2" id="KW-1185">Reference proteome</keyword>
<sequence>MAAEVWKAQFGRLVEEAAIRVDGVRESLHALLPQLTSSSSSMVAGDANTVRDTIQLALDALGLGDESSCSNLASAISFTVAARLLALRGDGINPAVCAVNYLAEQSAAIKLSYAESDARKAYALVDGCRGHLDAALLLLDHVGRLPDVQGMINAERLAAVADLEAAIVAVQRSAEMATAARQDVSGAS</sequence>
<dbReference type="OMA" id="VERCRGH"/>
<accession>A0A0E0NVN4</accession>
<evidence type="ECO:0000313" key="1">
    <source>
        <dbReference type="EnsemblPlants" id="ORUFI03G19690.1"/>
    </source>
</evidence>
<proteinExistence type="predicted"/>
<dbReference type="PANTHER" id="PTHR35356">
    <property type="entry name" value="OS01G0156300 PROTEIN-RELATED"/>
    <property type="match status" value="1"/>
</dbReference>
<evidence type="ECO:0000313" key="2">
    <source>
        <dbReference type="Proteomes" id="UP000008022"/>
    </source>
</evidence>
<dbReference type="Pfam" id="PF06533">
    <property type="entry name" value="DUF1110"/>
    <property type="match status" value="1"/>
</dbReference>
<dbReference type="Gramene" id="ORUFI03G19690.1">
    <property type="protein sequence ID" value="ORUFI03G19690.1"/>
    <property type="gene ID" value="ORUFI03G19690"/>
</dbReference>
<protein>
    <submittedName>
        <fullName evidence="1">Uncharacterized protein</fullName>
    </submittedName>
</protein>